<name>A0A8S5RL65_9VIRU</name>
<dbReference type="EMBL" id="BK059113">
    <property type="protein sequence ID" value="DAE31915.1"/>
    <property type="molecule type" value="Genomic_DNA"/>
</dbReference>
<sequence>MIYTCHVINKRKQTGGQIVPRRSKPWKKSKAAVTP</sequence>
<proteinExistence type="predicted"/>
<protein>
    <submittedName>
        <fullName evidence="2">Uncharacterized protein</fullName>
    </submittedName>
</protein>
<evidence type="ECO:0000256" key="1">
    <source>
        <dbReference type="SAM" id="MobiDB-lite"/>
    </source>
</evidence>
<evidence type="ECO:0000313" key="2">
    <source>
        <dbReference type="EMBL" id="DAE31915.1"/>
    </source>
</evidence>
<reference evidence="2" key="1">
    <citation type="journal article" date="2021" name="Proc. Natl. Acad. Sci. U.S.A.">
        <title>A Catalog of Tens of Thousands of Viruses from Human Metagenomes Reveals Hidden Associations with Chronic Diseases.</title>
        <authorList>
            <person name="Tisza M.J."/>
            <person name="Buck C.B."/>
        </authorList>
    </citation>
    <scope>NUCLEOTIDE SEQUENCE</scope>
    <source>
        <strain evidence="2">Ct6GG30</strain>
    </source>
</reference>
<feature type="region of interest" description="Disordered" evidence="1">
    <location>
        <begin position="13"/>
        <end position="35"/>
    </location>
</feature>
<organism evidence="2">
    <name type="scientific">virus sp. ct6GG30</name>
    <dbReference type="NCBI Taxonomy" id="2825804"/>
    <lineage>
        <taxon>Viruses</taxon>
    </lineage>
</organism>
<feature type="compositionally biased region" description="Basic residues" evidence="1">
    <location>
        <begin position="21"/>
        <end position="35"/>
    </location>
</feature>
<accession>A0A8S5RL65</accession>